<organism evidence="2">
    <name type="scientific">seawater metagenome</name>
    <dbReference type="NCBI Taxonomy" id="1561972"/>
    <lineage>
        <taxon>unclassified sequences</taxon>
        <taxon>metagenomes</taxon>
        <taxon>ecological metagenomes</taxon>
    </lineage>
</organism>
<gene>
    <name evidence="2" type="ORF">CPAV1605_545</name>
</gene>
<accession>A0A5E8CM44</accession>
<feature type="transmembrane region" description="Helical" evidence="1">
    <location>
        <begin position="137"/>
        <end position="153"/>
    </location>
</feature>
<protein>
    <submittedName>
        <fullName evidence="2">Uncharacterized protein</fullName>
    </submittedName>
</protein>
<evidence type="ECO:0000256" key="1">
    <source>
        <dbReference type="SAM" id="Phobius"/>
    </source>
</evidence>
<keyword evidence="1" id="KW-1133">Transmembrane helix</keyword>
<feature type="transmembrane region" description="Helical" evidence="1">
    <location>
        <begin position="173"/>
        <end position="202"/>
    </location>
</feature>
<sequence length="274" mass="32064">MSEDDRYKDYICIMKATGTEVKLDNFASITSNSVLEYQKECEKKYINQGEKPLCRLIERSTWLDPSNNKSCYVVKKNDDGTYEKVKDQSGSNQKYYTTVECNQNPSTTTYENDEPTRSVINLAGYPNEDQISSTQDFIILFTLIFVILVYLFWNIKFDVKRPYYLYDYITKSVVFRIMLILAASGIIFYLFCPYNICFLPLFASKFRKQPMKEIHDKYCQYDEKSNPNSMGCVPNNTYCNLIPWFPGCTPKNELYTGWIKAYNYDNTTNDYLAS</sequence>
<dbReference type="EMBL" id="CABVLZ010000002">
    <property type="protein sequence ID" value="VVU94820.1"/>
    <property type="molecule type" value="Genomic_DNA"/>
</dbReference>
<keyword evidence="1" id="KW-0812">Transmembrane</keyword>
<evidence type="ECO:0000313" key="2">
    <source>
        <dbReference type="EMBL" id="VVU94820.1"/>
    </source>
</evidence>
<name>A0A5E8CM44_9ZZZZ</name>
<dbReference type="AlphaFoldDB" id="A0A5E8CM44"/>
<keyword evidence="1" id="KW-0472">Membrane</keyword>
<proteinExistence type="predicted"/>
<reference evidence="2" key="1">
    <citation type="submission" date="2019-09" db="EMBL/GenBank/DDBJ databases">
        <authorList>
            <person name="Needham M D."/>
        </authorList>
    </citation>
    <scope>NUCLEOTIDE SEQUENCE</scope>
</reference>